<comment type="caution">
    <text evidence="3">The sequence shown here is derived from an EMBL/GenBank/DDBJ whole genome shotgun (WGS) entry which is preliminary data.</text>
</comment>
<dbReference type="Proteomes" id="UP001301769">
    <property type="component" value="Unassembled WGS sequence"/>
</dbReference>
<organism evidence="3 4">
    <name type="scientific">Rhypophila decipiens</name>
    <dbReference type="NCBI Taxonomy" id="261697"/>
    <lineage>
        <taxon>Eukaryota</taxon>
        <taxon>Fungi</taxon>
        <taxon>Dikarya</taxon>
        <taxon>Ascomycota</taxon>
        <taxon>Pezizomycotina</taxon>
        <taxon>Sordariomycetes</taxon>
        <taxon>Sordariomycetidae</taxon>
        <taxon>Sordariales</taxon>
        <taxon>Naviculisporaceae</taxon>
        <taxon>Rhypophila</taxon>
    </lineage>
</organism>
<evidence type="ECO:0000256" key="1">
    <source>
        <dbReference type="SAM" id="SignalP"/>
    </source>
</evidence>
<gene>
    <name evidence="3" type="ORF">QBC37DRAFT_442037</name>
</gene>
<keyword evidence="3" id="KW-0540">Nuclease</keyword>
<dbReference type="GO" id="GO:0004519">
    <property type="term" value="F:endonuclease activity"/>
    <property type="evidence" value="ECO:0007669"/>
    <property type="project" value="UniProtKB-KW"/>
</dbReference>
<proteinExistence type="predicted"/>
<feature type="domain" description="Endonuclease/exonuclease/phosphatase" evidence="2">
    <location>
        <begin position="326"/>
        <end position="610"/>
    </location>
</feature>
<dbReference type="PANTHER" id="PTHR42834">
    <property type="entry name" value="ENDONUCLEASE/EXONUCLEASE/PHOSPHATASE FAMILY PROTEIN (AFU_ORTHOLOGUE AFUA_3G09210)"/>
    <property type="match status" value="1"/>
</dbReference>
<keyword evidence="3" id="KW-0255">Endonuclease</keyword>
<dbReference type="InterPro" id="IPR005135">
    <property type="entry name" value="Endo/exonuclease/phosphatase"/>
</dbReference>
<evidence type="ECO:0000313" key="4">
    <source>
        <dbReference type="Proteomes" id="UP001301769"/>
    </source>
</evidence>
<dbReference type="AlphaFoldDB" id="A0AAN7B5D5"/>
<reference evidence="3" key="2">
    <citation type="submission" date="2023-05" db="EMBL/GenBank/DDBJ databases">
        <authorList>
            <consortium name="Lawrence Berkeley National Laboratory"/>
            <person name="Steindorff A."/>
            <person name="Hensen N."/>
            <person name="Bonometti L."/>
            <person name="Westerberg I."/>
            <person name="Brannstrom I.O."/>
            <person name="Guillou S."/>
            <person name="Cros-Aarteil S."/>
            <person name="Calhoun S."/>
            <person name="Haridas S."/>
            <person name="Kuo A."/>
            <person name="Mondo S."/>
            <person name="Pangilinan J."/>
            <person name="Riley R."/>
            <person name="Labutti K."/>
            <person name="Andreopoulos B."/>
            <person name="Lipzen A."/>
            <person name="Chen C."/>
            <person name="Yanf M."/>
            <person name="Daum C."/>
            <person name="Ng V."/>
            <person name="Clum A."/>
            <person name="Ohm R."/>
            <person name="Martin F."/>
            <person name="Silar P."/>
            <person name="Natvig D."/>
            <person name="Lalanne C."/>
            <person name="Gautier V."/>
            <person name="Ament-Velasquez S.L."/>
            <person name="Kruys A."/>
            <person name="Hutchinson M.I."/>
            <person name="Powell A.J."/>
            <person name="Barry K."/>
            <person name="Miller A.N."/>
            <person name="Grigoriev I.V."/>
            <person name="Debuchy R."/>
            <person name="Gladieux P."/>
            <person name="Thoren M.H."/>
            <person name="Johannesson H."/>
        </authorList>
    </citation>
    <scope>NUCLEOTIDE SEQUENCE</scope>
    <source>
        <strain evidence="3">PSN293</strain>
    </source>
</reference>
<keyword evidence="1" id="KW-0732">Signal</keyword>
<keyword evidence="4" id="KW-1185">Reference proteome</keyword>
<feature type="signal peptide" evidence="1">
    <location>
        <begin position="1"/>
        <end position="27"/>
    </location>
</feature>
<dbReference type="CDD" id="cd04486">
    <property type="entry name" value="YhcR_OBF_like"/>
    <property type="match status" value="1"/>
</dbReference>
<sequence>MRSTTPVTHWVTLALAGLGLHPLLATAVTIAEINGNKFLSSYAGKSVTGVTGLVTAKGPNGIWIRSTTPDDDPATSESIYVFSNTVGSNLTVGDIIFLNGKVTEYRSTATYIYLTEITSPSSVKVISSGNTVTPLVIGKDTLPPPTDDFSSLDGGDIYALPNGAANISTVNPVLDPTKYGLDFWESLCGELVTVTNPTVVVRANSYRDTWVVGNWAATGRNDNNGITMSDKDSNPEAIIIGTPLDGTKNPTSSKMGDQAETITGIVTYTFGFYYILPLTALKITSPSAAKSTPSTLQSSSNCKALTVGDYNVENLAPNSSHLPKIASHIVNYLSSPDLVLLQEVQDNSGATDDGTVDANITLSTLTASILSISGGKTNYSYVEVVASSGNLDGGAPGGNIRQAYLYKPDVLSLWKPNQGSASDNTSVVLGQDGKVELTFNPGRIDPGNEAWAASRKPLVAAWRAKGGKKPFFTVNVHFSSKGGGTSLQGDVRPPVNGAVGKRELQAEVTGKFIAEILKLDPSAAVVAAGDFNEFAFVQPMKTFANVSGMKDLDEVAGIPPAERYTYTYDMNAQELDHMYVSPSLASSRKTKYEHLHINSWANSADMVSDHDPSVALVNVCGCA</sequence>
<dbReference type="Gene3D" id="3.60.10.10">
    <property type="entry name" value="Endonuclease/exonuclease/phosphatase"/>
    <property type="match status" value="1"/>
</dbReference>
<protein>
    <submittedName>
        <fullName evidence="3">Endonuclease/exonuclease/phosphatase</fullName>
    </submittedName>
</protein>
<reference evidence="3" key="1">
    <citation type="journal article" date="2023" name="Mol. Phylogenet. Evol.">
        <title>Genome-scale phylogeny and comparative genomics of the fungal order Sordariales.</title>
        <authorList>
            <person name="Hensen N."/>
            <person name="Bonometti L."/>
            <person name="Westerberg I."/>
            <person name="Brannstrom I.O."/>
            <person name="Guillou S."/>
            <person name="Cros-Aarteil S."/>
            <person name="Calhoun S."/>
            <person name="Haridas S."/>
            <person name="Kuo A."/>
            <person name="Mondo S."/>
            <person name="Pangilinan J."/>
            <person name="Riley R."/>
            <person name="LaButti K."/>
            <person name="Andreopoulos B."/>
            <person name="Lipzen A."/>
            <person name="Chen C."/>
            <person name="Yan M."/>
            <person name="Daum C."/>
            <person name="Ng V."/>
            <person name="Clum A."/>
            <person name="Steindorff A."/>
            <person name="Ohm R.A."/>
            <person name="Martin F."/>
            <person name="Silar P."/>
            <person name="Natvig D.O."/>
            <person name="Lalanne C."/>
            <person name="Gautier V."/>
            <person name="Ament-Velasquez S.L."/>
            <person name="Kruys A."/>
            <person name="Hutchinson M.I."/>
            <person name="Powell A.J."/>
            <person name="Barry K."/>
            <person name="Miller A.N."/>
            <person name="Grigoriev I.V."/>
            <person name="Debuchy R."/>
            <person name="Gladieux P."/>
            <person name="Hiltunen Thoren M."/>
            <person name="Johannesson H."/>
        </authorList>
    </citation>
    <scope>NUCLEOTIDE SEQUENCE</scope>
    <source>
        <strain evidence="3">PSN293</strain>
    </source>
</reference>
<dbReference type="PANTHER" id="PTHR42834:SF1">
    <property type="entry name" value="ENDONUCLEASE_EXONUCLEASE_PHOSPHATASE FAMILY PROTEIN (AFU_ORTHOLOGUE AFUA_3G09210)"/>
    <property type="match status" value="1"/>
</dbReference>
<feature type="chain" id="PRO_5042901668" evidence="1">
    <location>
        <begin position="28"/>
        <end position="623"/>
    </location>
</feature>
<name>A0AAN7B5D5_9PEZI</name>
<dbReference type="Pfam" id="PF03372">
    <property type="entry name" value="Exo_endo_phos"/>
    <property type="match status" value="1"/>
</dbReference>
<evidence type="ECO:0000259" key="2">
    <source>
        <dbReference type="Pfam" id="PF03372"/>
    </source>
</evidence>
<dbReference type="SUPFAM" id="SSF56219">
    <property type="entry name" value="DNase I-like"/>
    <property type="match status" value="1"/>
</dbReference>
<evidence type="ECO:0000313" key="3">
    <source>
        <dbReference type="EMBL" id="KAK4211523.1"/>
    </source>
</evidence>
<dbReference type="EMBL" id="MU858147">
    <property type="protein sequence ID" value="KAK4211523.1"/>
    <property type="molecule type" value="Genomic_DNA"/>
</dbReference>
<accession>A0AAN7B5D5</accession>
<keyword evidence="3" id="KW-0378">Hydrolase</keyword>
<dbReference type="InterPro" id="IPR036691">
    <property type="entry name" value="Endo/exonu/phosph_ase_sf"/>
</dbReference>